<dbReference type="CDD" id="cd14688">
    <property type="entry name" value="bZIP_YAP"/>
    <property type="match status" value="1"/>
</dbReference>
<feature type="compositionally biased region" description="Polar residues" evidence="2">
    <location>
        <begin position="75"/>
        <end position="84"/>
    </location>
</feature>
<organism evidence="3 4">
    <name type="scientific">Pseudozyma flocculosa PF-1</name>
    <dbReference type="NCBI Taxonomy" id="1277687"/>
    <lineage>
        <taxon>Eukaryota</taxon>
        <taxon>Fungi</taxon>
        <taxon>Dikarya</taxon>
        <taxon>Basidiomycota</taxon>
        <taxon>Ustilaginomycotina</taxon>
        <taxon>Ustilaginomycetes</taxon>
        <taxon>Ustilaginales</taxon>
        <taxon>Ustilaginaceae</taxon>
        <taxon>Pseudozyma</taxon>
    </lineage>
</organism>
<name>A0A061H1K7_9BASI</name>
<accession>A0A061H1K7</accession>
<feature type="coiled-coil region" evidence="1">
    <location>
        <begin position="24"/>
        <end position="51"/>
    </location>
</feature>
<evidence type="ECO:0000313" key="4">
    <source>
        <dbReference type="Proteomes" id="UP000053664"/>
    </source>
</evidence>
<dbReference type="GO" id="GO:0003700">
    <property type="term" value="F:DNA-binding transcription factor activity"/>
    <property type="evidence" value="ECO:0007669"/>
    <property type="project" value="InterPro"/>
</dbReference>
<dbReference type="Gene3D" id="1.20.5.170">
    <property type="match status" value="1"/>
</dbReference>
<gene>
    <name evidence="3" type="ORF">PFL1_06178</name>
</gene>
<feature type="region of interest" description="Disordered" evidence="2">
    <location>
        <begin position="227"/>
        <end position="254"/>
    </location>
</feature>
<evidence type="ECO:0000256" key="1">
    <source>
        <dbReference type="SAM" id="Coils"/>
    </source>
</evidence>
<sequence>MGRGRRPNLALEPTRSLQTQRAFRQRKAEHLANLEASVKRLTEENGQLRSLLNLDPSQPAPQPSIDDKPGLAANTPPTNLNPCQDQPKGSGAHRHAAHGPAQQQCHDCARLQETKEHLALAASHVEVQISALNEAMLALRSVLATDGVTSKRSLPSASSLAVSLNPDSSSSSTGHSGFSAHHDDSTPLHKRPRLADHEHRLPSPSYPAPPDYAAVSGVAMTAPFYSRAQGGHQGQGQSPEAGSVSRHLPSPFRPAQSLRAGQLWHSASPISSATATAMAPSPPSGQSPSSGYHHSVAYYRQQPQQPRSAWSSSSAPPTHQPNTGASQHASQPRMHEHDAYGARLALGSILAPGTNGAGAGAQALSPFASCVAPQGGSSPTNDGLDRAGKATSCGPVFSQPYAGVASPSAASPTNGQPASRAQVVGMHSPRFDAQRLDERGHNTYKQAVGMASHSTSRNLCGLSDAAHELDPSLRREASLARPRNGCGDRGFNPSSATSPASTSSTGGCGVRSSSCRPSSTTRQSERYSTSATTPAAADDPAMEPPGCKAAEGLDGRAKAASCCKPRAAAGASAHESVAERVSDAGRSATPIMKSEGGLHDDGEGPRRFSPPPTLGVMMDMRGRGDSNEPCCFGLVECDAEGRILL</sequence>
<proteinExistence type="predicted"/>
<feature type="region of interest" description="Disordered" evidence="2">
    <location>
        <begin position="52"/>
        <end position="101"/>
    </location>
</feature>
<feature type="compositionally biased region" description="Low complexity" evidence="2">
    <location>
        <begin position="153"/>
        <end position="179"/>
    </location>
</feature>
<protein>
    <recommendedName>
        <fullName evidence="5">BZIP domain-containing protein</fullName>
    </recommendedName>
</protein>
<dbReference type="OrthoDB" id="2552152at2759"/>
<feature type="region of interest" description="Disordered" evidence="2">
    <location>
        <begin position="1"/>
        <end position="24"/>
    </location>
</feature>
<feature type="region of interest" description="Disordered" evidence="2">
    <location>
        <begin position="301"/>
        <end position="336"/>
    </location>
</feature>
<dbReference type="RefSeq" id="XP_007881908.1">
    <property type="nucleotide sequence ID" value="XM_007883717.1"/>
</dbReference>
<reference evidence="3 4" key="1">
    <citation type="journal article" date="2013" name="Plant Cell">
        <title>The transition from a phytopathogenic smut ancestor to an anamorphic biocontrol agent deciphered by comparative whole-genome analysis.</title>
        <authorList>
            <person name="Lefebvre F."/>
            <person name="Joly D.L."/>
            <person name="Labbe C."/>
            <person name="Teichmann B."/>
            <person name="Linning R."/>
            <person name="Belzile F."/>
            <person name="Bakkeren G."/>
            <person name="Belanger R.R."/>
        </authorList>
    </citation>
    <scope>NUCLEOTIDE SEQUENCE [LARGE SCALE GENOMIC DNA]</scope>
    <source>
        <strain evidence="3 4">PF-1</strain>
    </source>
</reference>
<feature type="region of interest" description="Disordered" evidence="2">
    <location>
        <begin position="372"/>
        <end position="391"/>
    </location>
</feature>
<dbReference type="SUPFAM" id="SSF57959">
    <property type="entry name" value="Leucine zipper domain"/>
    <property type="match status" value="1"/>
</dbReference>
<dbReference type="Proteomes" id="UP000053664">
    <property type="component" value="Unassembled WGS sequence"/>
</dbReference>
<feature type="region of interest" description="Disordered" evidence="2">
    <location>
        <begin position="589"/>
        <end position="613"/>
    </location>
</feature>
<evidence type="ECO:0000313" key="3">
    <source>
        <dbReference type="EMBL" id="EPQ26243.1"/>
    </source>
</evidence>
<dbReference type="eggNOG" id="ENOG502SCYA">
    <property type="taxonomic scope" value="Eukaryota"/>
</dbReference>
<feature type="compositionally biased region" description="Basic and acidic residues" evidence="2">
    <location>
        <begin position="180"/>
        <end position="190"/>
    </location>
</feature>
<feature type="compositionally biased region" description="Low complexity" evidence="2">
    <location>
        <begin position="493"/>
        <end position="539"/>
    </location>
</feature>
<dbReference type="HOGENOM" id="CLU_424598_0_0_1"/>
<keyword evidence="1" id="KW-0175">Coiled coil</keyword>
<evidence type="ECO:0000256" key="2">
    <source>
        <dbReference type="SAM" id="MobiDB-lite"/>
    </source>
</evidence>
<feature type="compositionally biased region" description="Low complexity" evidence="2">
    <location>
        <begin position="301"/>
        <end position="317"/>
    </location>
</feature>
<feature type="region of interest" description="Disordered" evidence="2">
    <location>
        <begin position="477"/>
        <end position="550"/>
    </location>
</feature>
<dbReference type="GeneID" id="19320257"/>
<evidence type="ECO:0008006" key="5">
    <source>
        <dbReference type="Google" id="ProtNLM"/>
    </source>
</evidence>
<feature type="compositionally biased region" description="Polar residues" evidence="2">
    <location>
        <begin position="320"/>
        <end position="330"/>
    </location>
</feature>
<dbReference type="KEGG" id="pfp:PFL1_06178"/>
<feature type="compositionally biased region" description="Basic and acidic residues" evidence="2">
    <location>
        <begin position="596"/>
        <end position="606"/>
    </location>
</feature>
<dbReference type="AlphaFoldDB" id="A0A061H1K7"/>
<dbReference type="InterPro" id="IPR046347">
    <property type="entry name" value="bZIP_sf"/>
</dbReference>
<dbReference type="EMBL" id="KE361646">
    <property type="protein sequence ID" value="EPQ26243.1"/>
    <property type="molecule type" value="Genomic_DNA"/>
</dbReference>
<feature type="region of interest" description="Disordered" evidence="2">
    <location>
        <begin position="149"/>
        <end position="190"/>
    </location>
</feature>
<feature type="region of interest" description="Disordered" evidence="2">
    <location>
        <begin position="274"/>
        <end position="293"/>
    </location>
</feature>